<dbReference type="InterPro" id="IPR003615">
    <property type="entry name" value="HNH_nuc"/>
</dbReference>
<accession>A0A2A5RIH8</accession>
<evidence type="ECO:0000313" key="3">
    <source>
        <dbReference type="Proteomes" id="UP000218181"/>
    </source>
</evidence>
<dbReference type="GO" id="GO:0004519">
    <property type="term" value="F:endonuclease activity"/>
    <property type="evidence" value="ECO:0007669"/>
    <property type="project" value="InterPro"/>
</dbReference>
<dbReference type="STRING" id="1291764.GCA_001311235_01540"/>
<dbReference type="Gene3D" id="1.10.30.50">
    <property type="match status" value="1"/>
</dbReference>
<dbReference type="Proteomes" id="UP000218181">
    <property type="component" value="Unassembled WGS sequence"/>
</dbReference>
<name>A0A2A5RIH8_9LACT</name>
<dbReference type="InterPro" id="IPR024368">
    <property type="entry name" value="Ecl1/2/3"/>
</dbReference>
<protein>
    <recommendedName>
        <fullName evidence="1">HNH domain-containing protein</fullName>
    </recommendedName>
</protein>
<dbReference type="GO" id="GO:0003676">
    <property type="term" value="F:nucleic acid binding"/>
    <property type="evidence" value="ECO:0007669"/>
    <property type="project" value="InterPro"/>
</dbReference>
<evidence type="ECO:0000313" key="2">
    <source>
        <dbReference type="EMBL" id="PCR98925.1"/>
    </source>
</evidence>
<proteinExistence type="predicted"/>
<organism evidence="2 3">
    <name type="scientific">Lactococcus fujiensis JCM 16395</name>
    <dbReference type="NCBI Taxonomy" id="1291764"/>
    <lineage>
        <taxon>Bacteria</taxon>
        <taxon>Bacillati</taxon>
        <taxon>Bacillota</taxon>
        <taxon>Bacilli</taxon>
        <taxon>Lactobacillales</taxon>
        <taxon>Streptococcaceae</taxon>
        <taxon>Lactococcus</taxon>
    </lineage>
</organism>
<keyword evidence="3" id="KW-1185">Reference proteome</keyword>
<dbReference type="Pfam" id="PF12855">
    <property type="entry name" value="Ecl1"/>
    <property type="match status" value="1"/>
</dbReference>
<evidence type="ECO:0000259" key="1">
    <source>
        <dbReference type="Pfam" id="PF01844"/>
    </source>
</evidence>
<dbReference type="GO" id="GO:0008270">
    <property type="term" value="F:zinc ion binding"/>
    <property type="evidence" value="ECO:0007669"/>
    <property type="project" value="InterPro"/>
</dbReference>
<sequence>MHNATDRSRTSYSIASKRQLNRKLLAIGTFLKAETGLLTKENNMNNSINEAVRIDYVNGFSLSQIRDKYGLTVKQTHRIIWKRKYKTIVQGQRESKKIRCAMCAKEFAKTNEQHLYCSEKCRLKNERKQTRSTRKARERGAEVIDKGITLEALAIRDEQTCYLCGQGVDWQDKHTENGVIICGNYYPSMDHVMPLAKGGVHSWDNIKLSHRICNSVKSDK</sequence>
<comment type="caution">
    <text evidence="2">The sequence shown here is derived from an EMBL/GenBank/DDBJ whole genome shotgun (WGS) entry which is preliminary data.</text>
</comment>
<gene>
    <name evidence="2" type="ORF">RT41_GL000613</name>
</gene>
<dbReference type="InterPro" id="IPR002711">
    <property type="entry name" value="HNH"/>
</dbReference>
<feature type="domain" description="HNH" evidence="1">
    <location>
        <begin position="186"/>
        <end position="219"/>
    </location>
</feature>
<reference evidence="2 3" key="1">
    <citation type="submission" date="2014-12" db="EMBL/GenBank/DDBJ databases">
        <title>Draft genome sequences of 10 type strains of Lactococcus.</title>
        <authorList>
            <person name="Sun Z."/>
            <person name="Zhong Z."/>
            <person name="Liu W."/>
            <person name="Zhang W."/>
            <person name="Zhang H."/>
        </authorList>
    </citation>
    <scope>NUCLEOTIDE SEQUENCE [LARGE SCALE GENOMIC DNA]</scope>
    <source>
        <strain evidence="2 3">JCM 16395</strain>
    </source>
</reference>
<dbReference type="CDD" id="cd00085">
    <property type="entry name" value="HNHc"/>
    <property type="match status" value="1"/>
</dbReference>
<dbReference type="EMBL" id="JXJU01000017">
    <property type="protein sequence ID" value="PCR98925.1"/>
    <property type="molecule type" value="Genomic_DNA"/>
</dbReference>
<dbReference type="AlphaFoldDB" id="A0A2A5RIH8"/>
<dbReference type="Pfam" id="PF01844">
    <property type="entry name" value="HNH"/>
    <property type="match status" value="1"/>
</dbReference>